<keyword evidence="2" id="KW-0472">Membrane</keyword>
<keyword evidence="2" id="KW-0812">Transmembrane</keyword>
<proteinExistence type="predicted"/>
<dbReference type="EMBL" id="CAUJNA010000595">
    <property type="protein sequence ID" value="CAJ1379072.1"/>
    <property type="molecule type" value="Genomic_DNA"/>
</dbReference>
<evidence type="ECO:0000313" key="3">
    <source>
        <dbReference type="EMBL" id="CAJ1379072.1"/>
    </source>
</evidence>
<comment type="caution">
    <text evidence="3">The sequence shown here is derived from an EMBL/GenBank/DDBJ whole genome shotgun (WGS) entry which is preliminary data.</text>
</comment>
<accession>A0AA36I2L7</accession>
<feature type="transmembrane region" description="Helical" evidence="2">
    <location>
        <begin position="75"/>
        <end position="96"/>
    </location>
</feature>
<feature type="transmembrane region" description="Helical" evidence="2">
    <location>
        <begin position="116"/>
        <end position="137"/>
    </location>
</feature>
<gene>
    <name evidence="3" type="ORF">EVOR1521_LOCUS7428</name>
</gene>
<feature type="transmembrane region" description="Helical" evidence="2">
    <location>
        <begin position="6"/>
        <end position="27"/>
    </location>
</feature>
<sequence length="381" mass="41877">VGSEPLVPIGFAPGSLFQSELLVIVLGSSFNRATRPDGLDLHPIVGGVWVFGQIFLFSMIGSKIDASVLRNTLRVAPVLLFGLCCRFLGVVLAVHLAHTRKDDSGDLQRKDVRKEILFVFLSSLPRASLQGALGFVPIKERFFGGGPEARSACLFIADSARLYIMIMSLVGSTLLHRLGPVLLAEDPEDDEERGRRVLVTFEDEPVQLKEMKDARRAGGSECTKKLLSERSASFPVIQSSTAGSAPGVLLPVSVNEETQQEERKEEEKVEKEGGFIRRPERTWARVCLGNVPRKKASMRTAKTSSGFLRHATLEELTLDTDFQSALRTIQTVYGISGGSGPSSDELVKYLDDKYSAPVRVQMPELDDIGPMTSKFRSLHQF</sequence>
<feature type="region of interest" description="Disordered" evidence="1">
    <location>
        <begin position="254"/>
        <end position="273"/>
    </location>
</feature>
<dbReference type="PANTHER" id="PTHR31102">
    <property type="match status" value="1"/>
</dbReference>
<feature type="non-terminal residue" evidence="3">
    <location>
        <position position="381"/>
    </location>
</feature>
<evidence type="ECO:0000256" key="1">
    <source>
        <dbReference type="SAM" id="MobiDB-lite"/>
    </source>
</evidence>
<dbReference type="AlphaFoldDB" id="A0AA36I2L7"/>
<evidence type="ECO:0000256" key="2">
    <source>
        <dbReference type="SAM" id="Phobius"/>
    </source>
</evidence>
<organism evidence="3 4">
    <name type="scientific">Effrenium voratum</name>
    <dbReference type="NCBI Taxonomy" id="2562239"/>
    <lineage>
        <taxon>Eukaryota</taxon>
        <taxon>Sar</taxon>
        <taxon>Alveolata</taxon>
        <taxon>Dinophyceae</taxon>
        <taxon>Suessiales</taxon>
        <taxon>Symbiodiniaceae</taxon>
        <taxon>Effrenium</taxon>
    </lineage>
</organism>
<dbReference type="Proteomes" id="UP001178507">
    <property type="component" value="Unassembled WGS sequence"/>
</dbReference>
<dbReference type="PANTHER" id="PTHR31102:SF1">
    <property type="entry name" value="CATION_H+ EXCHANGER DOMAIN-CONTAINING PROTEIN"/>
    <property type="match status" value="1"/>
</dbReference>
<protein>
    <recommendedName>
        <fullName evidence="5">Cation/H+ exchanger domain-containing protein</fullName>
    </recommendedName>
</protein>
<name>A0AA36I2L7_9DINO</name>
<evidence type="ECO:0000313" key="4">
    <source>
        <dbReference type="Proteomes" id="UP001178507"/>
    </source>
</evidence>
<dbReference type="InterPro" id="IPR051843">
    <property type="entry name" value="CPA1_transporter"/>
</dbReference>
<feature type="compositionally biased region" description="Basic and acidic residues" evidence="1">
    <location>
        <begin position="260"/>
        <end position="273"/>
    </location>
</feature>
<feature type="transmembrane region" description="Helical" evidence="2">
    <location>
        <begin position="39"/>
        <end position="60"/>
    </location>
</feature>
<reference evidence="3" key="1">
    <citation type="submission" date="2023-08" db="EMBL/GenBank/DDBJ databases">
        <authorList>
            <person name="Chen Y."/>
            <person name="Shah S."/>
            <person name="Dougan E. K."/>
            <person name="Thang M."/>
            <person name="Chan C."/>
        </authorList>
    </citation>
    <scope>NUCLEOTIDE SEQUENCE</scope>
</reference>
<keyword evidence="4" id="KW-1185">Reference proteome</keyword>
<keyword evidence="2" id="KW-1133">Transmembrane helix</keyword>
<evidence type="ECO:0008006" key="5">
    <source>
        <dbReference type="Google" id="ProtNLM"/>
    </source>
</evidence>